<reference evidence="6" key="1">
    <citation type="journal article" date="2022" name="IScience">
        <title>Evolution of zygomycete secretomes and the origins of terrestrial fungal ecologies.</title>
        <authorList>
            <person name="Chang Y."/>
            <person name="Wang Y."/>
            <person name="Mondo S."/>
            <person name="Ahrendt S."/>
            <person name="Andreopoulos W."/>
            <person name="Barry K."/>
            <person name="Beard J."/>
            <person name="Benny G.L."/>
            <person name="Blankenship S."/>
            <person name="Bonito G."/>
            <person name="Cuomo C."/>
            <person name="Desiro A."/>
            <person name="Gervers K.A."/>
            <person name="Hundley H."/>
            <person name="Kuo A."/>
            <person name="LaButti K."/>
            <person name="Lang B.F."/>
            <person name="Lipzen A."/>
            <person name="O'Donnell K."/>
            <person name="Pangilinan J."/>
            <person name="Reynolds N."/>
            <person name="Sandor L."/>
            <person name="Smith M.E."/>
            <person name="Tsang A."/>
            <person name="Grigoriev I.V."/>
            <person name="Stajich J.E."/>
            <person name="Spatafora J.W."/>
        </authorList>
    </citation>
    <scope>NUCLEOTIDE SEQUENCE</scope>
    <source>
        <strain evidence="6">RSA 2281</strain>
    </source>
</reference>
<dbReference type="InterPro" id="IPR039058">
    <property type="entry name" value="Yippee_fam"/>
</dbReference>
<feature type="domain" description="Yippee" evidence="5">
    <location>
        <begin position="13"/>
        <end position="111"/>
    </location>
</feature>
<proteinExistence type="inferred from homology"/>
<keyword evidence="3" id="KW-0862">Zinc</keyword>
<evidence type="ECO:0000256" key="1">
    <source>
        <dbReference type="ARBA" id="ARBA00005613"/>
    </source>
</evidence>
<comment type="caution">
    <text evidence="6">The sequence shown here is derived from an EMBL/GenBank/DDBJ whole genome shotgun (WGS) entry which is preliminary data.</text>
</comment>
<evidence type="ECO:0000259" key="5">
    <source>
        <dbReference type="PROSITE" id="PS51792"/>
    </source>
</evidence>
<keyword evidence="7" id="KW-1185">Reference proteome</keyword>
<gene>
    <name evidence="6" type="ORF">BDA99DRAFT_204436</name>
</gene>
<evidence type="ECO:0000256" key="2">
    <source>
        <dbReference type="ARBA" id="ARBA00022723"/>
    </source>
</evidence>
<dbReference type="InterPro" id="IPR004910">
    <property type="entry name" value="Yippee/Mis18/Cereblon"/>
</dbReference>
<dbReference type="GO" id="GO:0046872">
    <property type="term" value="F:metal ion binding"/>
    <property type="evidence" value="ECO:0007669"/>
    <property type="project" value="UniProtKB-KW"/>
</dbReference>
<protein>
    <recommendedName>
        <fullName evidence="4">Protein yippee-like</fullName>
    </recommendedName>
</protein>
<reference evidence="6" key="2">
    <citation type="submission" date="2023-02" db="EMBL/GenBank/DDBJ databases">
        <authorList>
            <consortium name="DOE Joint Genome Institute"/>
            <person name="Mondo S.J."/>
            <person name="Chang Y."/>
            <person name="Wang Y."/>
            <person name="Ahrendt S."/>
            <person name="Andreopoulos W."/>
            <person name="Barry K."/>
            <person name="Beard J."/>
            <person name="Benny G.L."/>
            <person name="Blankenship S."/>
            <person name="Bonito G."/>
            <person name="Cuomo C."/>
            <person name="Desiro A."/>
            <person name="Gervers K.A."/>
            <person name="Hundley H."/>
            <person name="Kuo A."/>
            <person name="LaButti K."/>
            <person name="Lang B.F."/>
            <person name="Lipzen A."/>
            <person name="O'Donnell K."/>
            <person name="Pangilinan J."/>
            <person name="Reynolds N."/>
            <person name="Sandor L."/>
            <person name="Smith M.W."/>
            <person name="Tsang A."/>
            <person name="Grigoriev I.V."/>
            <person name="Stajich J.E."/>
            <person name="Spatafora J.W."/>
        </authorList>
    </citation>
    <scope>NUCLEOTIDE SEQUENCE</scope>
    <source>
        <strain evidence="6">RSA 2281</strain>
    </source>
</reference>
<dbReference type="AlphaFoldDB" id="A0AAD5JRB1"/>
<evidence type="ECO:0000256" key="3">
    <source>
        <dbReference type="ARBA" id="ARBA00022833"/>
    </source>
</evidence>
<evidence type="ECO:0000256" key="4">
    <source>
        <dbReference type="RuleBase" id="RU110713"/>
    </source>
</evidence>
<keyword evidence="2" id="KW-0479">Metal-binding</keyword>
<name>A0AAD5JRB1_9FUNG</name>
<dbReference type="Pfam" id="PF03226">
    <property type="entry name" value="Yippee-Mis18"/>
    <property type="match status" value="1"/>
</dbReference>
<evidence type="ECO:0000313" key="6">
    <source>
        <dbReference type="EMBL" id="KAI9250899.1"/>
    </source>
</evidence>
<sequence>MGLKYRVYLEGKKVYGCSKCRSHLSTSDKVMSKEFQGQYGQAYLFCGVVNIEEGQEQQERNMTTGKHRIASISCVRCGTMLGWKYIKAYDAQQKYKEGKYILEKSLLRLVD</sequence>
<dbReference type="PROSITE" id="PS51792">
    <property type="entry name" value="YIPPEE"/>
    <property type="match status" value="1"/>
</dbReference>
<dbReference type="EMBL" id="JAIXMP010000031">
    <property type="protein sequence ID" value="KAI9250899.1"/>
    <property type="molecule type" value="Genomic_DNA"/>
</dbReference>
<dbReference type="PANTHER" id="PTHR13848">
    <property type="entry name" value="PROTEIN YIPPEE-LIKE CG15309-RELATED"/>
    <property type="match status" value="1"/>
</dbReference>
<organism evidence="6 7">
    <name type="scientific">Phascolomyces articulosus</name>
    <dbReference type="NCBI Taxonomy" id="60185"/>
    <lineage>
        <taxon>Eukaryota</taxon>
        <taxon>Fungi</taxon>
        <taxon>Fungi incertae sedis</taxon>
        <taxon>Mucoromycota</taxon>
        <taxon>Mucoromycotina</taxon>
        <taxon>Mucoromycetes</taxon>
        <taxon>Mucorales</taxon>
        <taxon>Lichtheimiaceae</taxon>
        <taxon>Phascolomyces</taxon>
    </lineage>
</organism>
<comment type="similarity">
    <text evidence="1 4">Belongs to the yippee family.</text>
</comment>
<dbReference type="InterPro" id="IPR034751">
    <property type="entry name" value="Yippee"/>
</dbReference>
<evidence type="ECO:0000313" key="7">
    <source>
        <dbReference type="Proteomes" id="UP001209540"/>
    </source>
</evidence>
<accession>A0AAD5JRB1</accession>
<dbReference type="Proteomes" id="UP001209540">
    <property type="component" value="Unassembled WGS sequence"/>
</dbReference>